<reference evidence="1 2" key="1">
    <citation type="submission" date="2016-10" db="EMBL/GenBank/DDBJ databases">
        <title>Arsenicibacter rosenii gen. nov., sp. nov., an efficient arsenic-methylating bacterium isolated from an arsenic-contaminated paddy soil.</title>
        <authorList>
            <person name="Huang K."/>
        </authorList>
    </citation>
    <scope>NUCLEOTIDE SEQUENCE [LARGE SCALE GENOMIC DNA]</scope>
    <source>
        <strain evidence="1 2">SM-1</strain>
    </source>
</reference>
<dbReference type="EMBL" id="MORL01000112">
    <property type="protein sequence ID" value="OIN55486.1"/>
    <property type="molecule type" value="Genomic_DNA"/>
</dbReference>
<accession>A0A1S2VB93</accession>
<dbReference type="RefSeq" id="WP_071506886.1">
    <property type="nucleotide sequence ID" value="NZ_MORL01000112.1"/>
</dbReference>
<organism evidence="1 2">
    <name type="scientific">Arsenicibacter rosenii</name>
    <dbReference type="NCBI Taxonomy" id="1750698"/>
    <lineage>
        <taxon>Bacteria</taxon>
        <taxon>Pseudomonadati</taxon>
        <taxon>Bacteroidota</taxon>
        <taxon>Cytophagia</taxon>
        <taxon>Cytophagales</taxon>
        <taxon>Spirosomataceae</taxon>
        <taxon>Arsenicibacter</taxon>
    </lineage>
</organism>
<evidence type="ECO:0000313" key="1">
    <source>
        <dbReference type="EMBL" id="OIN55486.1"/>
    </source>
</evidence>
<sequence>MGPFGSGTSPDQTSPNSLLGTAAHVNNSDNAIWYAPVMNLDYVRGQPAIESKYIIVDDASVIGLYRYDSSDTTTADNGTVLVTIDGRRYKPVTDRTGNTAGRPGTVGLPTGYQYYDTQIGKPIWWNGTAWKDASGTTV</sequence>
<dbReference type="Proteomes" id="UP000181790">
    <property type="component" value="Unassembled WGS sequence"/>
</dbReference>
<gene>
    <name evidence="1" type="ORF">BLX24_30110</name>
</gene>
<name>A0A1S2VB93_9BACT</name>
<proteinExistence type="predicted"/>
<dbReference type="OrthoDB" id="606446at2"/>
<keyword evidence="2" id="KW-1185">Reference proteome</keyword>
<protein>
    <submittedName>
        <fullName evidence="1">Uncharacterized protein</fullName>
    </submittedName>
</protein>
<evidence type="ECO:0000313" key="2">
    <source>
        <dbReference type="Proteomes" id="UP000181790"/>
    </source>
</evidence>
<dbReference type="AlphaFoldDB" id="A0A1S2VB93"/>
<comment type="caution">
    <text evidence="1">The sequence shown here is derived from an EMBL/GenBank/DDBJ whole genome shotgun (WGS) entry which is preliminary data.</text>
</comment>